<gene>
    <name evidence="8" type="ORF">RMAR1173_LOCUS9501</name>
</gene>
<keyword evidence="3" id="KW-0508">mRNA splicing</keyword>
<feature type="region of interest" description="Disordered" evidence="5">
    <location>
        <begin position="1"/>
        <end position="25"/>
    </location>
</feature>
<organism evidence="8">
    <name type="scientific">Rhizochromulina marina</name>
    <dbReference type="NCBI Taxonomy" id="1034831"/>
    <lineage>
        <taxon>Eukaryota</taxon>
        <taxon>Sar</taxon>
        <taxon>Stramenopiles</taxon>
        <taxon>Ochrophyta</taxon>
        <taxon>Dictyochophyceae</taxon>
        <taxon>Rhizochromulinales</taxon>
        <taxon>Rhizochromulina</taxon>
    </lineage>
</organism>
<dbReference type="Pfam" id="PF08572">
    <property type="entry name" value="PRP3"/>
    <property type="match status" value="1"/>
</dbReference>
<feature type="domain" description="Small nuclear ribonucleoprotein Prp3 C-terminal" evidence="6">
    <location>
        <begin position="400"/>
        <end position="540"/>
    </location>
</feature>
<evidence type="ECO:0000259" key="6">
    <source>
        <dbReference type="Pfam" id="PF06544"/>
    </source>
</evidence>
<dbReference type="PANTHER" id="PTHR14212:SF0">
    <property type="entry name" value="U4_U6 SMALL NUCLEAR RIBONUCLEOPROTEIN PRP3"/>
    <property type="match status" value="1"/>
</dbReference>
<name>A0A7S2RZ89_9STRA</name>
<evidence type="ECO:0000256" key="2">
    <source>
        <dbReference type="ARBA" id="ARBA00022664"/>
    </source>
</evidence>
<accession>A0A7S2RZ89</accession>
<comment type="subcellular location">
    <subcellularLocation>
        <location evidence="1">Nucleus</location>
    </subcellularLocation>
</comment>
<sequence>MAALARAQAAAAGGPAPATPAPGLMSELERRKQDIAAKLASVSSVLANSSALLQGKAKRPTVKAQDFTLRLDAQGRAIDERGNVLKESGPVRTLKANVQRTLVNPYLPEAPSKEGEPEEEGPTYTDMRIRIKDRAQRAKKAFQFHQEGVFVKQDDLLQAREQKKMQAGFSSGRNQNAYVKVGMSDLPIEPEVVPGGDAVNKASQLLDSEALPQLPEEASPVAPKPAASLVGQTQSVPHSVEWWDVAFLPSDKRKDAAAAYDLAKLTNSKFHALVVHPAPTKPLGYDEKGPQLPVFLTKKERKRIRRQAREERRNEMLDKIALGLMPAPEPKLKLANFMKVLGDQAVADPSKIEKKVMEQVQQRVMNHEMRNMAQKLTPQERKDKKRRKLTEDTSRQVVVAVYRVKDLSNQQHQFKVDMNAQQNSLTGGVLTCKGDVIQGEPNLSLVVVEGGPKAIKRYSRLMLRRIQWTEEGEDEDDGDGDGGYGAGEAGRTRNNRCDLVWTGTVVRRSFNAFRFQECKSGAAARKVMESKGVAHYWDMVLRGDTLDANDHI</sequence>
<evidence type="ECO:0000256" key="3">
    <source>
        <dbReference type="ARBA" id="ARBA00023187"/>
    </source>
</evidence>
<dbReference type="GO" id="GO:0046540">
    <property type="term" value="C:U4/U6 x U5 tri-snRNP complex"/>
    <property type="evidence" value="ECO:0007669"/>
    <property type="project" value="InterPro"/>
</dbReference>
<evidence type="ECO:0000256" key="5">
    <source>
        <dbReference type="SAM" id="MobiDB-lite"/>
    </source>
</evidence>
<evidence type="ECO:0000313" key="8">
    <source>
        <dbReference type="EMBL" id="CAD9684940.1"/>
    </source>
</evidence>
<keyword evidence="2" id="KW-0507">mRNA processing</keyword>
<feature type="domain" description="Pre-mRNA-splicing factor 3" evidence="7">
    <location>
        <begin position="123"/>
        <end position="377"/>
    </location>
</feature>
<dbReference type="PANTHER" id="PTHR14212">
    <property type="entry name" value="U4/U6-ASSOCIATED RNA SPLICING FACTOR-RELATED"/>
    <property type="match status" value="1"/>
</dbReference>
<dbReference type="CDD" id="cd24162">
    <property type="entry name" value="Prp3_C"/>
    <property type="match status" value="1"/>
</dbReference>
<reference evidence="8" key="1">
    <citation type="submission" date="2021-01" db="EMBL/GenBank/DDBJ databases">
        <authorList>
            <person name="Corre E."/>
            <person name="Pelletier E."/>
            <person name="Niang G."/>
            <person name="Scheremetjew M."/>
            <person name="Finn R."/>
            <person name="Kale V."/>
            <person name="Holt S."/>
            <person name="Cochrane G."/>
            <person name="Meng A."/>
            <person name="Brown T."/>
            <person name="Cohen L."/>
        </authorList>
    </citation>
    <scope>NUCLEOTIDE SEQUENCE</scope>
    <source>
        <strain evidence="8">CCMP1243</strain>
    </source>
</reference>
<evidence type="ECO:0000256" key="4">
    <source>
        <dbReference type="ARBA" id="ARBA00023242"/>
    </source>
</evidence>
<protein>
    <submittedName>
        <fullName evidence="8">Uncharacterized protein</fullName>
    </submittedName>
</protein>
<keyword evidence="4" id="KW-0539">Nucleus</keyword>
<evidence type="ECO:0000259" key="7">
    <source>
        <dbReference type="Pfam" id="PF08572"/>
    </source>
</evidence>
<dbReference type="InterPro" id="IPR010541">
    <property type="entry name" value="Prp3_C"/>
</dbReference>
<proteinExistence type="predicted"/>
<dbReference type="GO" id="GO:0000398">
    <property type="term" value="P:mRNA splicing, via spliceosome"/>
    <property type="evidence" value="ECO:0007669"/>
    <property type="project" value="InterPro"/>
</dbReference>
<evidence type="ECO:0000256" key="1">
    <source>
        <dbReference type="ARBA" id="ARBA00004123"/>
    </source>
</evidence>
<dbReference type="InterPro" id="IPR027104">
    <property type="entry name" value="Prp3"/>
</dbReference>
<feature type="compositionally biased region" description="Low complexity" evidence="5">
    <location>
        <begin position="1"/>
        <end position="16"/>
    </location>
</feature>
<dbReference type="AlphaFoldDB" id="A0A7S2RZ89"/>
<dbReference type="Pfam" id="PF06544">
    <property type="entry name" value="Prp3_C"/>
    <property type="match status" value="1"/>
</dbReference>
<dbReference type="InterPro" id="IPR013881">
    <property type="entry name" value="Pre-mRNA_splic_Prp3_dom"/>
</dbReference>
<dbReference type="EMBL" id="HBHJ01014498">
    <property type="protein sequence ID" value="CAD9684940.1"/>
    <property type="molecule type" value="Transcribed_RNA"/>
</dbReference>